<organism evidence="7 8">
    <name type="scientific">Marinomonas phaeophyticola</name>
    <dbReference type="NCBI Taxonomy" id="3004091"/>
    <lineage>
        <taxon>Bacteria</taxon>
        <taxon>Pseudomonadati</taxon>
        <taxon>Pseudomonadota</taxon>
        <taxon>Gammaproteobacteria</taxon>
        <taxon>Oceanospirillales</taxon>
        <taxon>Oceanospirillaceae</taxon>
        <taxon>Marinomonas</taxon>
    </lineage>
</organism>
<comment type="caution">
    <text evidence="7">The sequence shown here is derived from an EMBL/GenBank/DDBJ whole genome shotgun (WGS) entry which is preliminary data.</text>
</comment>
<evidence type="ECO:0000256" key="3">
    <source>
        <dbReference type="ARBA" id="ARBA00023125"/>
    </source>
</evidence>
<keyword evidence="8" id="KW-1185">Reference proteome</keyword>
<feature type="DNA-binding region" description="H-T-H motif" evidence="5">
    <location>
        <begin position="32"/>
        <end position="51"/>
    </location>
</feature>
<sequence>MSTNRREGNNRRQELIDATLNCIENEGLQGTTVRKVADYAGVTNGLIRFYFSGKDELMRAAYAALLDQIYSHARIAVDDDTVKPQVRLRNFISATLSYPIVAPRTVLLWANFLPVTYIDTEMSIIRNEAYVETTNILEPLIRDSFLDNGIALDDKKVKNYAIQVNAIIDGLWIEGSLAGNKFQRNELVNLGIEATAAILSLKI</sequence>
<evidence type="ECO:0000259" key="6">
    <source>
        <dbReference type="PROSITE" id="PS50977"/>
    </source>
</evidence>
<dbReference type="InterPro" id="IPR050624">
    <property type="entry name" value="HTH-type_Tx_Regulator"/>
</dbReference>
<dbReference type="PROSITE" id="PS01081">
    <property type="entry name" value="HTH_TETR_1"/>
    <property type="match status" value="1"/>
</dbReference>
<proteinExistence type="predicted"/>
<accession>A0ABT4JXV1</accession>
<dbReference type="Gene3D" id="1.10.357.10">
    <property type="entry name" value="Tetracycline Repressor, domain 2"/>
    <property type="match status" value="1"/>
</dbReference>
<gene>
    <name evidence="7" type="ORF">O1D97_13580</name>
</gene>
<evidence type="ECO:0000256" key="1">
    <source>
        <dbReference type="ARBA" id="ARBA00022491"/>
    </source>
</evidence>
<reference evidence="7" key="1">
    <citation type="submission" date="2022-12" db="EMBL/GenBank/DDBJ databases">
        <title>Marinomonas 15G1-11 sp. nov, isolated from marine algae.</title>
        <authorList>
            <person name="Butt M."/>
            <person name="Choi D.G."/>
            <person name="Kim J.M."/>
            <person name="Lee J.K."/>
            <person name="Baek J.H."/>
            <person name="Jeon C.O."/>
        </authorList>
    </citation>
    <scope>NUCLEOTIDE SEQUENCE</scope>
    <source>
        <strain evidence="7">15G1-11</strain>
    </source>
</reference>
<evidence type="ECO:0000256" key="5">
    <source>
        <dbReference type="PROSITE-ProRule" id="PRU00335"/>
    </source>
</evidence>
<dbReference type="Pfam" id="PF00440">
    <property type="entry name" value="TetR_N"/>
    <property type="match status" value="1"/>
</dbReference>
<dbReference type="InterPro" id="IPR001647">
    <property type="entry name" value="HTH_TetR"/>
</dbReference>
<evidence type="ECO:0000313" key="8">
    <source>
        <dbReference type="Proteomes" id="UP001149719"/>
    </source>
</evidence>
<dbReference type="PANTHER" id="PTHR43479">
    <property type="entry name" value="ACREF/ENVCD OPERON REPRESSOR-RELATED"/>
    <property type="match status" value="1"/>
</dbReference>
<dbReference type="Pfam" id="PF13977">
    <property type="entry name" value="TetR_C_6"/>
    <property type="match status" value="1"/>
</dbReference>
<feature type="domain" description="HTH tetR-type" evidence="6">
    <location>
        <begin position="9"/>
        <end position="69"/>
    </location>
</feature>
<evidence type="ECO:0000313" key="7">
    <source>
        <dbReference type="EMBL" id="MCZ2722613.1"/>
    </source>
</evidence>
<evidence type="ECO:0000256" key="4">
    <source>
        <dbReference type="ARBA" id="ARBA00023163"/>
    </source>
</evidence>
<dbReference type="InterPro" id="IPR009057">
    <property type="entry name" value="Homeodomain-like_sf"/>
</dbReference>
<name>A0ABT4JXV1_9GAMM</name>
<protein>
    <submittedName>
        <fullName evidence="7">TetR family transcriptional regulator</fullName>
    </submittedName>
</protein>
<dbReference type="Proteomes" id="UP001149719">
    <property type="component" value="Unassembled WGS sequence"/>
</dbReference>
<keyword evidence="2" id="KW-0805">Transcription regulation</keyword>
<keyword evidence="1" id="KW-0678">Repressor</keyword>
<dbReference type="InterPro" id="IPR039538">
    <property type="entry name" value="BetI_C"/>
</dbReference>
<dbReference type="RefSeq" id="WP_269126366.1">
    <property type="nucleotide sequence ID" value="NZ_JAPUBN010000018.1"/>
</dbReference>
<dbReference type="SUPFAM" id="SSF46689">
    <property type="entry name" value="Homeodomain-like"/>
    <property type="match status" value="1"/>
</dbReference>
<dbReference type="PROSITE" id="PS50977">
    <property type="entry name" value="HTH_TETR_2"/>
    <property type="match status" value="1"/>
</dbReference>
<keyword evidence="4" id="KW-0804">Transcription</keyword>
<keyword evidence="3 5" id="KW-0238">DNA-binding</keyword>
<evidence type="ECO:0000256" key="2">
    <source>
        <dbReference type="ARBA" id="ARBA00023015"/>
    </source>
</evidence>
<dbReference type="InterPro" id="IPR036271">
    <property type="entry name" value="Tet_transcr_reg_TetR-rel_C_sf"/>
</dbReference>
<dbReference type="InterPro" id="IPR023772">
    <property type="entry name" value="DNA-bd_HTH_TetR-type_CS"/>
</dbReference>
<dbReference type="SUPFAM" id="SSF48498">
    <property type="entry name" value="Tetracyclin repressor-like, C-terminal domain"/>
    <property type="match status" value="1"/>
</dbReference>
<dbReference type="EMBL" id="JAPUBN010000018">
    <property type="protein sequence ID" value="MCZ2722613.1"/>
    <property type="molecule type" value="Genomic_DNA"/>
</dbReference>
<dbReference type="PANTHER" id="PTHR43479:SF11">
    <property type="entry name" value="ACREF_ENVCD OPERON REPRESSOR-RELATED"/>
    <property type="match status" value="1"/>
</dbReference>